<evidence type="ECO:0000256" key="3">
    <source>
        <dbReference type="ARBA" id="ARBA00022741"/>
    </source>
</evidence>
<dbReference type="KEGG" id="abri:DFR85_05605"/>
<reference evidence="10 11" key="1">
    <citation type="submission" date="2018-05" db="EMBL/GenBank/DDBJ databases">
        <title>Complete Genome Sequences of Extremely Thermoacidophilic, Metal-Mobilizing Type-Strain Members of the Archaeal Family Sulfolobaceae: Acidianus brierleyi DSM-1651T, Acidianus sulfidivorans DSM-18786T, Metallosphaera hakonensis DSM-7519T, and Metallosphaera prunae DSM-10039T.</title>
        <authorList>
            <person name="Counts J.A."/>
            <person name="Kelly R.M."/>
        </authorList>
    </citation>
    <scope>NUCLEOTIDE SEQUENCE [LARGE SCALE GENOMIC DNA]</scope>
    <source>
        <strain evidence="10 11">DSM 1651</strain>
    </source>
</reference>
<protein>
    <recommendedName>
        <fullName evidence="8">GMP synthase [glutamine-hydrolyzing] subunit A</fullName>
        <ecNumber evidence="8">6.3.5.2</ecNumber>
    </recommendedName>
    <alternativeName>
        <fullName evidence="8">Glutamine amidotransferase</fullName>
    </alternativeName>
</protein>
<feature type="active site" description="Nucleophile" evidence="8">
    <location>
        <position position="79"/>
    </location>
</feature>
<dbReference type="GO" id="GO:0005524">
    <property type="term" value="F:ATP binding"/>
    <property type="evidence" value="ECO:0007669"/>
    <property type="project" value="UniProtKB-KW"/>
</dbReference>
<dbReference type="PROSITE" id="PS51273">
    <property type="entry name" value="GATASE_TYPE_1"/>
    <property type="match status" value="1"/>
</dbReference>
<dbReference type="GO" id="GO:0005829">
    <property type="term" value="C:cytosol"/>
    <property type="evidence" value="ECO:0007669"/>
    <property type="project" value="TreeGrafter"/>
</dbReference>
<feature type="active site" evidence="8">
    <location>
        <position position="166"/>
    </location>
</feature>
<feature type="active site" evidence="8">
    <location>
        <position position="168"/>
    </location>
</feature>
<comment type="subunit">
    <text evidence="8">Heterodimer composed of a glutamine amidotransferase subunit (A) and a GMP-binding subunit (B).</text>
</comment>
<dbReference type="EC" id="6.3.5.2" evidence="8"/>
<evidence type="ECO:0000256" key="2">
    <source>
        <dbReference type="ARBA" id="ARBA00022598"/>
    </source>
</evidence>
<dbReference type="HAMAP" id="MF_01510">
    <property type="entry name" value="GMP_synthase_A"/>
    <property type="match status" value="1"/>
</dbReference>
<dbReference type="AlphaFoldDB" id="A0A2U9IDL9"/>
<dbReference type="Proteomes" id="UP000248044">
    <property type="component" value="Chromosome"/>
</dbReference>
<evidence type="ECO:0000259" key="9">
    <source>
        <dbReference type="Pfam" id="PF00117"/>
    </source>
</evidence>
<evidence type="ECO:0000256" key="6">
    <source>
        <dbReference type="ARBA" id="ARBA00022840"/>
    </source>
</evidence>
<dbReference type="CDD" id="cd01742">
    <property type="entry name" value="GATase1_GMP_Synthase"/>
    <property type="match status" value="1"/>
</dbReference>
<dbReference type="Gene3D" id="3.40.50.880">
    <property type="match status" value="1"/>
</dbReference>
<comment type="catalytic activity">
    <reaction evidence="8">
        <text>XMP + L-glutamine + ATP + H2O = GMP + L-glutamate + AMP + diphosphate + 2 H(+)</text>
        <dbReference type="Rhea" id="RHEA:11680"/>
        <dbReference type="ChEBI" id="CHEBI:15377"/>
        <dbReference type="ChEBI" id="CHEBI:15378"/>
        <dbReference type="ChEBI" id="CHEBI:29985"/>
        <dbReference type="ChEBI" id="CHEBI:30616"/>
        <dbReference type="ChEBI" id="CHEBI:33019"/>
        <dbReference type="ChEBI" id="CHEBI:57464"/>
        <dbReference type="ChEBI" id="CHEBI:58115"/>
        <dbReference type="ChEBI" id="CHEBI:58359"/>
        <dbReference type="ChEBI" id="CHEBI:456215"/>
        <dbReference type="EC" id="6.3.5.2"/>
    </reaction>
</comment>
<keyword evidence="4 8" id="KW-0332">GMP biosynthesis</keyword>
<dbReference type="PRINTS" id="PR00096">
    <property type="entry name" value="GATASE"/>
</dbReference>
<dbReference type="GO" id="GO:0003921">
    <property type="term" value="F:GMP synthase activity"/>
    <property type="evidence" value="ECO:0007669"/>
    <property type="project" value="TreeGrafter"/>
</dbReference>
<dbReference type="EMBL" id="CP029289">
    <property type="protein sequence ID" value="AWR94143.1"/>
    <property type="molecule type" value="Genomic_DNA"/>
</dbReference>
<dbReference type="FunFam" id="3.40.50.880:FF:000047">
    <property type="entry name" value="GMP synthase [glutamine-hydrolyzing] subunit A"/>
    <property type="match status" value="1"/>
</dbReference>
<dbReference type="PRINTS" id="PR00097">
    <property type="entry name" value="ANTSNTHASEII"/>
</dbReference>
<gene>
    <name evidence="8" type="primary">guaAA</name>
    <name evidence="10" type="ORF">DFR85_05605</name>
</gene>
<dbReference type="NCBIfam" id="TIGR00888">
    <property type="entry name" value="guaA_Nterm"/>
    <property type="match status" value="1"/>
</dbReference>
<keyword evidence="3 8" id="KW-0547">Nucleotide-binding</keyword>
<keyword evidence="7 8" id="KW-0315">Glutamine amidotransferase</keyword>
<accession>A0A2U9IDL9</accession>
<evidence type="ECO:0000256" key="8">
    <source>
        <dbReference type="HAMAP-Rule" id="MF_01510"/>
    </source>
</evidence>
<feature type="domain" description="Glutamine amidotransferase" evidence="9">
    <location>
        <begin position="5"/>
        <end position="183"/>
    </location>
</feature>
<evidence type="ECO:0000313" key="11">
    <source>
        <dbReference type="Proteomes" id="UP000248044"/>
    </source>
</evidence>
<dbReference type="OrthoDB" id="33844at2157"/>
<keyword evidence="11" id="KW-1185">Reference proteome</keyword>
<dbReference type="GeneID" id="36831611"/>
<dbReference type="InterPro" id="IPR023686">
    <property type="entry name" value="GMP_synthase_A"/>
</dbReference>
<proteinExistence type="inferred from homology"/>
<dbReference type="PANTHER" id="PTHR11922">
    <property type="entry name" value="GMP SYNTHASE-RELATED"/>
    <property type="match status" value="1"/>
</dbReference>
<comment type="pathway">
    <text evidence="8">Purine metabolism; GMP biosynthesis; GMP from XMP (L-Gln route): step 1/1.</text>
</comment>
<name>A0A2U9IDL9_9CREN</name>
<dbReference type="Pfam" id="PF00117">
    <property type="entry name" value="GATase"/>
    <property type="match status" value="1"/>
</dbReference>
<keyword evidence="5 8" id="KW-0658">Purine biosynthesis</keyword>
<dbReference type="SUPFAM" id="SSF52317">
    <property type="entry name" value="Class I glutamine amidotransferase-like"/>
    <property type="match status" value="1"/>
</dbReference>
<organism evidence="10 11">
    <name type="scientific">Acidianus brierleyi</name>
    <dbReference type="NCBI Taxonomy" id="41673"/>
    <lineage>
        <taxon>Archaea</taxon>
        <taxon>Thermoproteota</taxon>
        <taxon>Thermoprotei</taxon>
        <taxon>Sulfolobales</taxon>
        <taxon>Sulfolobaceae</taxon>
        <taxon>Acidianus</taxon>
    </lineage>
</organism>
<evidence type="ECO:0000313" key="10">
    <source>
        <dbReference type="EMBL" id="AWR94143.1"/>
    </source>
</evidence>
<comment type="function">
    <text evidence="1 8">Catalyzes the synthesis of GMP from XMP.</text>
</comment>
<dbReference type="InterPro" id="IPR029062">
    <property type="entry name" value="Class_I_gatase-like"/>
</dbReference>
<evidence type="ECO:0000256" key="7">
    <source>
        <dbReference type="ARBA" id="ARBA00022962"/>
    </source>
</evidence>
<keyword evidence="6 8" id="KW-0067">ATP-binding</keyword>
<evidence type="ECO:0000256" key="1">
    <source>
        <dbReference type="ARBA" id="ARBA00002332"/>
    </source>
</evidence>
<dbReference type="InterPro" id="IPR017926">
    <property type="entry name" value="GATASE"/>
</dbReference>
<dbReference type="UniPathway" id="UPA00189">
    <property type="reaction ID" value="UER00296"/>
</dbReference>
<evidence type="ECO:0000256" key="5">
    <source>
        <dbReference type="ARBA" id="ARBA00022755"/>
    </source>
</evidence>
<dbReference type="NCBIfam" id="NF001975">
    <property type="entry name" value="PRK00758.1"/>
    <property type="match status" value="1"/>
</dbReference>
<dbReference type="RefSeq" id="WP_110270024.1">
    <property type="nucleotide sequence ID" value="NZ_CP029289.2"/>
</dbReference>
<dbReference type="PANTHER" id="PTHR11922:SF2">
    <property type="entry name" value="GMP SYNTHASE [GLUTAMINE-HYDROLYZING]"/>
    <property type="match status" value="1"/>
</dbReference>
<evidence type="ECO:0000256" key="4">
    <source>
        <dbReference type="ARBA" id="ARBA00022749"/>
    </source>
</evidence>
<keyword evidence="2 8" id="KW-0436">Ligase</keyword>
<dbReference type="InterPro" id="IPR004739">
    <property type="entry name" value="GMP_synth_GATase"/>
</dbReference>
<sequence length="188" mass="21207">MKIALIYYGGQYNHLILKNLKYLGQDAEAVNPSTSLDNMKKYDCIVFSGGPYSVEQEISKMGNSSLFIKELKIPMLGICLGHQLIAYVLGGKVGKAENPEFGLARIKIEDHDTILQNIPKEFVAWESHNDEVKAQPEGFRVLAYSENAKIQAMVNKDNSIFSVQFHPEVKNTEYGLEVFKNFIKVCKK</sequence>
<dbReference type="PRINTS" id="PR00099">
    <property type="entry name" value="CPSGATASE"/>
</dbReference>